<dbReference type="InterPro" id="IPR039226">
    <property type="entry name" value="Ski3/TTC37"/>
</dbReference>
<protein>
    <submittedName>
        <fullName evidence="4">Tetratricopeptide repeat protein 37</fullName>
    </submittedName>
</protein>
<gene>
    <name evidence="4" type="ORF">WH47_09084</name>
</gene>
<dbReference type="SUPFAM" id="SSF48452">
    <property type="entry name" value="TPR-like"/>
    <property type="match status" value="3"/>
</dbReference>
<dbReference type="OrthoDB" id="421075at2759"/>
<feature type="repeat" description="TPR" evidence="3">
    <location>
        <begin position="542"/>
        <end position="575"/>
    </location>
</feature>
<dbReference type="PANTHER" id="PTHR15704:SF7">
    <property type="entry name" value="SUPERKILLER COMPLEX PROTEIN 3"/>
    <property type="match status" value="1"/>
</dbReference>
<dbReference type="InterPro" id="IPR011990">
    <property type="entry name" value="TPR-like_helical_dom_sf"/>
</dbReference>
<dbReference type="PANTHER" id="PTHR15704">
    <property type="entry name" value="SUPERKILLER 3 PROTEIN-RELATED"/>
    <property type="match status" value="1"/>
</dbReference>
<dbReference type="PROSITE" id="PS50005">
    <property type="entry name" value="TPR"/>
    <property type="match status" value="2"/>
</dbReference>
<dbReference type="Proteomes" id="UP000053825">
    <property type="component" value="Unassembled WGS sequence"/>
</dbReference>
<dbReference type="SMART" id="SM00028">
    <property type="entry name" value="TPR"/>
    <property type="match status" value="5"/>
</dbReference>
<evidence type="ECO:0000256" key="1">
    <source>
        <dbReference type="ARBA" id="ARBA00022737"/>
    </source>
</evidence>
<dbReference type="Gene3D" id="1.25.40.10">
    <property type="entry name" value="Tetratricopeptide repeat domain"/>
    <property type="match status" value="3"/>
</dbReference>
<sequence>MADEVKINFKEACKMFKENKYTDVIKKCKKILKKDKKNYATLILLAAAMKEIEEYKSEVPLILQSAINIQKDNPLAWKGLITYYEQNLDNDCYDKLLLAYCKILQIDSEYKFTHILNKLLDLSLQLKDISVLTECIEHLSELRKVSDSDKVKLVDKTLGWILLDNFSNLGKYQDLLESVFKSVINEFDTVDQQKFYRKYLKILYDNGDLVILIKEAINMHQKFPQHILPLEYICRIYYEQNMLSEDIDIDITQFYESLFKLNANSEIAAVAKAMYLRKSDNLIAARKILKDTLQLKPFFLYGWMLLSEISMRLHCWEDAESAAKKALEIEKHEIKDGLLHKVKLILIESLSRSDNRQKWETAFQMCEHHLEMQPSTQLEVLHARLSVLLDKPNIYITLDNLELKPETKIQANILRALYLKQNKQFNEALNALDASLETSEAWLLLGIIYWEMTEYNYSLMAFLNGVKIDRHNWKCLVYLGHYYREYGNDVERSRRCYQTALQINPNSEEAGVGLSTAYRLLKNQDANIELLQSLTIQDSGPKWAWLQLGLQYLDQGDGMQAIKAFQHVIRADPNDK</sequence>
<proteinExistence type="predicted"/>
<evidence type="ECO:0000313" key="4">
    <source>
        <dbReference type="EMBL" id="KOC60086.1"/>
    </source>
</evidence>
<dbReference type="AlphaFoldDB" id="A0A0L7QNM4"/>
<dbReference type="EMBL" id="KQ414856">
    <property type="protein sequence ID" value="KOC60086.1"/>
    <property type="molecule type" value="Genomic_DNA"/>
</dbReference>
<organism evidence="4 5">
    <name type="scientific">Habropoda laboriosa</name>
    <dbReference type="NCBI Taxonomy" id="597456"/>
    <lineage>
        <taxon>Eukaryota</taxon>
        <taxon>Metazoa</taxon>
        <taxon>Ecdysozoa</taxon>
        <taxon>Arthropoda</taxon>
        <taxon>Hexapoda</taxon>
        <taxon>Insecta</taxon>
        <taxon>Pterygota</taxon>
        <taxon>Neoptera</taxon>
        <taxon>Endopterygota</taxon>
        <taxon>Hymenoptera</taxon>
        <taxon>Apocrita</taxon>
        <taxon>Aculeata</taxon>
        <taxon>Apoidea</taxon>
        <taxon>Anthophila</taxon>
        <taxon>Apidae</taxon>
        <taxon>Habropoda</taxon>
    </lineage>
</organism>
<dbReference type="STRING" id="597456.A0A0L7QNM4"/>
<reference evidence="4 5" key="1">
    <citation type="submission" date="2015-07" db="EMBL/GenBank/DDBJ databases">
        <title>The genome of Habropoda laboriosa.</title>
        <authorList>
            <person name="Pan H."/>
            <person name="Kapheim K."/>
        </authorList>
    </citation>
    <scope>NUCLEOTIDE SEQUENCE [LARGE SCALE GENOMIC DNA]</scope>
    <source>
        <strain evidence="4">0110345459</strain>
    </source>
</reference>
<accession>A0A0L7QNM4</accession>
<evidence type="ECO:0000256" key="2">
    <source>
        <dbReference type="ARBA" id="ARBA00022803"/>
    </source>
</evidence>
<dbReference type="GO" id="GO:0006401">
    <property type="term" value="P:RNA catabolic process"/>
    <property type="evidence" value="ECO:0007669"/>
    <property type="project" value="InterPro"/>
</dbReference>
<keyword evidence="1" id="KW-0677">Repeat</keyword>
<feature type="repeat" description="TPR" evidence="3">
    <location>
        <begin position="439"/>
        <end position="472"/>
    </location>
</feature>
<dbReference type="GO" id="GO:0055087">
    <property type="term" value="C:Ski complex"/>
    <property type="evidence" value="ECO:0007669"/>
    <property type="project" value="InterPro"/>
</dbReference>
<keyword evidence="5" id="KW-1185">Reference proteome</keyword>
<keyword evidence="2 3" id="KW-0802">TPR repeat</keyword>
<evidence type="ECO:0000313" key="5">
    <source>
        <dbReference type="Proteomes" id="UP000053825"/>
    </source>
</evidence>
<dbReference type="InterPro" id="IPR019734">
    <property type="entry name" value="TPR_rpt"/>
</dbReference>
<name>A0A0L7QNM4_9HYME</name>
<evidence type="ECO:0000256" key="3">
    <source>
        <dbReference type="PROSITE-ProRule" id="PRU00339"/>
    </source>
</evidence>